<feature type="domain" description="HTH lysR-type" evidence="5">
    <location>
        <begin position="12"/>
        <end position="69"/>
    </location>
</feature>
<comment type="similarity">
    <text evidence="1">Belongs to the LysR transcriptional regulatory family.</text>
</comment>
<evidence type="ECO:0000256" key="2">
    <source>
        <dbReference type="ARBA" id="ARBA00023015"/>
    </source>
</evidence>
<keyword evidence="2" id="KW-0805">Transcription regulation</keyword>
<dbReference type="Gene3D" id="3.40.190.10">
    <property type="entry name" value="Periplasmic binding protein-like II"/>
    <property type="match status" value="2"/>
</dbReference>
<dbReference type="GO" id="GO:0003700">
    <property type="term" value="F:DNA-binding transcription factor activity"/>
    <property type="evidence" value="ECO:0007669"/>
    <property type="project" value="InterPro"/>
</dbReference>
<dbReference type="AlphaFoldDB" id="A0A856MG80"/>
<dbReference type="PANTHER" id="PTHR30118:SF15">
    <property type="entry name" value="TRANSCRIPTIONAL REGULATORY PROTEIN"/>
    <property type="match status" value="1"/>
</dbReference>
<keyword evidence="4" id="KW-0804">Transcription</keyword>
<evidence type="ECO:0000313" key="7">
    <source>
        <dbReference type="Proteomes" id="UP000503129"/>
    </source>
</evidence>
<organism evidence="6 7">
    <name type="scientific">Brasilonema sennae CENA114</name>
    <dbReference type="NCBI Taxonomy" id="415709"/>
    <lineage>
        <taxon>Bacteria</taxon>
        <taxon>Bacillati</taxon>
        <taxon>Cyanobacteriota</taxon>
        <taxon>Cyanophyceae</taxon>
        <taxon>Nostocales</taxon>
        <taxon>Scytonemataceae</taxon>
        <taxon>Brasilonema</taxon>
        <taxon>Bromeliae group (in: Brasilonema)</taxon>
    </lineage>
</organism>
<gene>
    <name evidence="6" type="ORF">DP114_22015</name>
</gene>
<dbReference type="Gene3D" id="1.10.10.10">
    <property type="entry name" value="Winged helix-like DNA-binding domain superfamily/Winged helix DNA-binding domain"/>
    <property type="match status" value="1"/>
</dbReference>
<evidence type="ECO:0000313" key="6">
    <source>
        <dbReference type="EMBL" id="QDL10213.1"/>
    </source>
</evidence>
<dbReference type="KEGG" id="bsen:DP114_22015"/>
<dbReference type="SUPFAM" id="SSF46785">
    <property type="entry name" value="Winged helix' DNA-binding domain"/>
    <property type="match status" value="1"/>
</dbReference>
<reference evidence="6 7" key="1">
    <citation type="submission" date="2018-06" db="EMBL/GenBank/DDBJ databases">
        <title>Comparative genomics of Brasilonema spp. strains.</title>
        <authorList>
            <person name="Alvarenga D.O."/>
            <person name="Fiore M.F."/>
            <person name="Varani A.M."/>
        </authorList>
    </citation>
    <scope>NUCLEOTIDE SEQUENCE [LARGE SCALE GENOMIC DNA]</scope>
    <source>
        <strain evidence="6 7">CENA114</strain>
    </source>
</reference>
<evidence type="ECO:0000256" key="1">
    <source>
        <dbReference type="ARBA" id="ARBA00009437"/>
    </source>
</evidence>
<protein>
    <submittedName>
        <fullName evidence="6">LysR family transcriptional regulator</fullName>
    </submittedName>
</protein>
<dbReference type="Proteomes" id="UP000503129">
    <property type="component" value="Chromosome"/>
</dbReference>
<dbReference type="GO" id="GO:0003677">
    <property type="term" value="F:DNA binding"/>
    <property type="evidence" value="ECO:0007669"/>
    <property type="project" value="UniProtKB-KW"/>
</dbReference>
<dbReference type="InterPro" id="IPR036390">
    <property type="entry name" value="WH_DNA-bd_sf"/>
</dbReference>
<dbReference type="Pfam" id="PF00126">
    <property type="entry name" value="HTH_1"/>
    <property type="match status" value="1"/>
</dbReference>
<dbReference type="PANTHER" id="PTHR30118">
    <property type="entry name" value="HTH-TYPE TRANSCRIPTIONAL REGULATOR LEUO-RELATED"/>
    <property type="match status" value="1"/>
</dbReference>
<dbReference type="InterPro" id="IPR000847">
    <property type="entry name" value="LysR_HTH_N"/>
</dbReference>
<proteinExistence type="inferred from homology"/>
<keyword evidence="3" id="KW-0238">DNA-binding</keyword>
<dbReference type="InterPro" id="IPR050389">
    <property type="entry name" value="LysR-type_TF"/>
</dbReference>
<dbReference type="InterPro" id="IPR005119">
    <property type="entry name" value="LysR_subst-bd"/>
</dbReference>
<name>A0A856MG80_9CYAN</name>
<dbReference type="SUPFAM" id="SSF53850">
    <property type="entry name" value="Periplasmic binding protein-like II"/>
    <property type="match status" value="1"/>
</dbReference>
<dbReference type="PROSITE" id="PS50931">
    <property type="entry name" value="HTH_LYSR"/>
    <property type="match status" value="1"/>
</dbReference>
<keyword evidence="7" id="KW-1185">Reference proteome</keyword>
<evidence type="ECO:0000259" key="5">
    <source>
        <dbReference type="PROSITE" id="PS50931"/>
    </source>
</evidence>
<dbReference type="EMBL" id="CP030118">
    <property type="protein sequence ID" value="QDL10213.1"/>
    <property type="molecule type" value="Genomic_DNA"/>
</dbReference>
<evidence type="ECO:0000256" key="3">
    <source>
        <dbReference type="ARBA" id="ARBA00023125"/>
    </source>
</evidence>
<sequence>MIAMHKINLLTLDFNLLVVLSALLEERNVTNAGEKIGLSQSATSHALGRLRQVFNDPLLVRSPKGMVLTPRALELVEPLQKILLNIEQLVQPTVFEPKTAQGTIHVAASDYSVVVVLPKILKLVCDNAPHLNLECHHWGSDILDNLRNGGIDLGLGVLNLPQPSELKFQTLFVEDLVSVVRSDHPITQTDVTIESYVAWPHASITIPNSPASPIMHSPIKHVDNALSDLGVKRRVMLKLPHFLAAPVIVAQSDLILTLPRRIAMLFANYTNLALLEPPIELGKYDYMQFWHERCDYDPQHIWLRDLIVSQIQGL</sequence>
<dbReference type="CDD" id="cd08417">
    <property type="entry name" value="PBP2_Nitroaromatics_like"/>
    <property type="match status" value="1"/>
</dbReference>
<dbReference type="Pfam" id="PF03466">
    <property type="entry name" value="LysR_substrate"/>
    <property type="match status" value="1"/>
</dbReference>
<evidence type="ECO:0000256" key="4">
    <source>
        <dbReference type="ARBA" id="ARBA00023163"/>
    </source>
</evidence>
<dbReference type="InterPro" id="IPR036388">
    <property type="entry name" value="WH-like_DNA-bd_sf"/>
</dbReference>
<dbReference type="InterPro" id="IPR037402">
    <property type="entry name" value="YidZ_PBP2"/>
</dbReference>
<accession>A0A856MG80</accession>